<dbReference type="PANTHER" id="PTHR35357">
    <property type="entry name" value="OS02G0537100 PROTEIN"/>
    <property type="match status" value="1"/>
</dbReference>
<feature type="signal peptide" evidence="5">
    <location>
        <begin position="1"/>
        <end position="21"/>
    </location>
</feature>
<dbReference type="Gene3D" id="1.20.140.40">
    <property type="entry name" value="Invertase/pectin methylesterase inhibitor family protein"/>
    <property type="match status" value="1"/>
</dbReference>
<keyword evidence="4" id="KW-0175">Coiled coil</keyword>
<dbReference type="NCBIfam" id="TIGR01614">
    <property type="entry name" value="PME_inhib"/>
    <property type="match status" value="1"/>
</dbReference>
<keyword evidence="7" id="KW-1185">Reference proteome</keyword>
<evidence type="ECO:0000259" key="6">
    <source>
        <dbReference type="SMART" id="SM00856"/>
    </source>
</evidence>
<evidence type="ECO:0000256" key="4">
    <source>
        <dbReference type="SAM" id="Coils"/>
    </source>
</evidence>
<dbReference type="AlphaFoldDB" id="A0A8B7BZX4"/>
<dbReference type="RefSeq" id="XP_008788760.2">
    <property type="nucleotide sequence ID" value="XM_008790538.2"/>
</dbReference>
<dbReference type="SMART" id="SM00856">
    <property type="entry name" value="PMEI"/>
    <property type="match status" value="1"/>
</dbReference>
<sequence>MKLLICLYLPLLLSLLHRATSTEDRQCSNPADVEEVCKTVTASMGTDDHEYCVRTLKSDPRSKSTDLHGLATLATRLAISHAMSTESKIEGLMDLESDPKMKESYNACLDAYNDAIDELRDALDNLNSKLYLGGMSLLKSTLKGVESCEEAFKDEKSSPLIMEDKDYQRLANIAFHITASVE</sequence>
<organism evidence="7 8">
    <name type="scientific">Phoenix dactylifera</name>
    <name type="common">Date palm</name>
    <dbReference type="NCBI Taxonomy" id="42345"/>
    <lineage>
        <taxon>Eukaryota</taxon>
        <taxon>Viridiplantae</taxon>
        <taxon>Streptophyta</taxon>
        <taxon>Embryophyta</taxon>
        <taxon>Tracheophyta</taxon>
        <taxon>Spermatophyta</taxon>
        <taxon>Magnoliopsida</taxon>
        <taxon>Liliopsida</taxon>
        <taxon>Arecaceae</taxon>
        <taxon>Coryphoideae</taxon>
        <taxon>Phoeniceae</taxon>
        <taxon>Phoenix</taxon>
    </lineage>
</organism>
<comment type="similarity">
    <text evidence="3">Belongs to the PMEI family.</text>
</comment>
<evidence type="ECO:0000256" key="1">
    <source>
        <dbReference type="ARBA" id="ARBA00022729"/>
    </source>
</evidence>
<dbReference type="FunFam" id="1.20.140.40:FF:000002">
    <property type="entry name" value="Putative invertase inhibitor"/>
    <property type="match status" value="1"/>
</dbReference>
<dbReference type="PANTHER" id="PTHR35357:SF25">
    <property type="entry name" value="OS02G0103300 PROTEIN"/>
    <property type="match status" value="1"/>
</dbReference>
<keyword evidence="1 5" id="KW-0732">Signal</keyword>
<feature type="coiled-coil region" evidence="4">
    <location>
        <begin position="102"/>
        <end position="129"/>
    </location>
</feature>
<evidence type="ECO:0000313" key="7">
    <source>
        <dbReference type="Proteomes" id="UP000228380"/>
    </source>
</evidence>
<dbReference type="KEGG" id="pda:103706442"/>
<feature type="chain" id="PRO_5034174932" evidence="5">
    <location>
        <begin position="22"/>
        <end position="182"/>
    </location>
</feature>
<feature type="domain" description="Pectinesterase inhibitor" evidence="6">
    <location>
        <begin position="28"/>
        <end position="177"/>
    </location>
</feature>
<dbReference type="CDD" id="cd15795">
    <property type="entry name" value="PMEI-Pla_a_1_like"/>
    <property type="match status" value="1"/>
</dbReference>
<dbReference type="Proteomes" id="UP000228380">
    <property type="component" value="Chromosome 17"/>
</dbReference>
<dbReference type="InterPro" id="IPR006501">
    <property type="entry name" value="Pectinesterase_inhib_dom"/>
</dbReference>
<dbReference type="SUPFAM" id="SSF101148">
    <property type="entry name" value="Plant invertase/pectin methylesterase inhibitor"/>
    <property type="match status" value="1"/>
</dbReference>
<dbReference type="Pfam" id="PF04043">
    <property type="entry name" value="PMEI"/>
    <property type="match status" value="1"/>
</dbReference>
<reference evidence="7" key="1">
    <citation type="journal article" date="2019" name="Nat. Commun.">
        <title>Genome-wide association mapping of date palm fruit traits.</title>
        <authorList>
            <person name="Hazzouri K.M."/>
            <person name="Gros-Balthazard M."/>
            <person name="Flowers J.M."/>
            <person name="Copetti D."/>
            <person name="Lemansour A."/>
            <person name="Lebrun M."/>
            <person name="Masmoudi K."/>
            <person name="Ferrand S."/>
            <person name="Dhar M.I."/>
            <person name="Fresquez Z.A."/>
            <person name="Rosas U."/>
            <person name="Zhang J."/>
            <person name="Talag J."/>
            <person name="Lee S."/>
            <person name="Kudrna D."/>
            <person name="Powell R.F."/>
            <person name="Leitch I.J."/>
            <person name="Krueger R.R."/>
            <person name="Wing R.A."/>
            <person name="Amiri K.M.A."/>
            <person name="Purugganan M.D."/>
        </authorList>
    </citation>
    <scope>NUCLEOTIDE SEQUENCE [LARGE SCALE GENOMIC DNA]</scope>
    <source>
        <strain evidence="7">cv. Khalas</strain>
    </source>
</reference>
<dbReference type="InterPro" id="IPR034088">
    <property type="entry name" value="Pla_a_1-like"/>
</dbReference>
<protein>
    <submittedName>
        <fullName evidence="8">Invertase inhibitor</fullName>
    </submittedName>
</protein>
<dbReference type="InterPro" id="IPR035513">
    <property type="entry name" value="Invertase/methylesterase_inhib"/>
</dbReference>
<accession>A0A8B7BZX4</accession>
<dbReference type="GeneID" id="103706442"/>
<evidence type="ECO:0000256" key="2">
    <source>
        <dbReference type="ARBA" id="ARBA00023157"/>
    </source>
</evidence>
<keyword evidence="2" id="KW-1015">Disulfide bond</keyword>
<evidence type="ECO:0000256" key="3">
    <source>
        <dbReference type="ARBA" id="ARBA00038471"/>
    </source>
</evidence>
<proteinExistence type="inferred from homology"/>
<dbReference type="GO" id="GO:0005576">
    <property type="term" value="C:extracellular region"/>
    <property type="evidence" value="ECO:0007669"/>
    <property type="project" value="UniProtKB-ARBA"/>
</dbReference>
<gene>
    <name evidence="8" type="primary">LOC103706442</name>
</gene>
<dbReference type="GO" id="GO:0004857">
    <property type="term" value="F:enzyme inhibitor activity"/>
    <property type="evidence" value="ECO:0007669"/>
    <property type="project" value="InterPro"/>
</dbReference>
<name>A0A8B7BZX4_PHODC</name>
<evidence type="ECO:0000313" key="8">
    <source>
        <dbReference type="RefSeq" id="XP_008788760.2"/>
    </source>
</evidence>
<evidence type="ECO:0000256" key="5">
    <source>
        <dbReference type="SAM" id="SignalP"/>
    </source>
</evidence>
<reference evidence="8" key="2">
    <citation type="submission" date="2025-08" db="UniProtKB">
        <authorList>
            <consortium name="RefSeq"/>
        </authorList>
    </citation>
    <scope>IDENTIFICATION</scope>
    <source>
        <tissue evidence="8">Young leaves</tissue>
    </source>
</reference>
<dbReference type="OrthoDB" id="1915198at2759"/>